<proteinExistence type="predicted"/>
<dbReference type="RefSeq" id="WP_348261747.1">
    <property type="nucleotide sequence ID" value="NZ_CP121196.1"/>
</dbReference>
<protein>
    <submittedName>
        <fullName evidence="2">Uncharacterized protein</fullName>
    </submittedName>
</protein>
<keyword evidence="1" id="KW-0812">Transmembrane</keyword>
<dbReference type="AlphaFoldDB" id="A0AAU7DGY5"/>
<organism evidence="2">
    <name type="scientific">Telmatobacter sp. DSM 110680</name>
    <dbReference type="NCBI Taxonomy" id="3036704"/>
    <lineage>
        <taxon>Bacteria</taxon>
        <taxon>Pseudomonadati</taxon>
        <taxon>Acidobacteriota</taxon>
        <taxon>Terriglobia</taxon>
        <taxon>Terriglobales</taxon>
        <taxon>Acidobacteriaceae</taxon>
        <taxon>Telmatobacter</taxon>
    </lineage>
</organism>
<keyword evidence="1" id="KW-0472">Membrane</keyword>
<evidence type="ECO:0000256" key="1">
    <source>
        <dbReference type="SAM" id="Phobius"/>
    </source>
</evidence>
<feature type="transmembrane region" description="Helical" evidence="1">
    <location>
        <begin position="6"/>
        <end position="29"/>
    </location>
</feature>
<gene>
    <name evidence="2" type="ORF">P8935_18330</name>
</gene>
<keyword evidence="1" id="KW-1133">Transmembrane helix</keyword>
<name>A0AAU7DGY5_9BACT</name>
<accession>A0AAU7DGY5</accession>
<evidence type="ECO:0000313" key="2">
    <source>
        <dbReference type="EMBL" id="XBH16518.1"/>
    </source>
</evidence>
<dbReference type="EMBL" id="CP121196">
    <property type="protein sequence ID" value="XBH16518.1"/>
    <property type="molecule type" value="Genomic_DNA"/>
</dbReference>
<reference evidence="2" key="1">
    <citation type="submission" date="2023-03" db="EMBL/GenBank/DDBJ databases">
        <title>Edaphobacter sp.</title>
        <authorList>
            <person name="Huber K.J."/>
            <person name="Papendorf J."/>
            <person name="Pilke C."/>
            <person name="Bunk B."/>
            <person name="Sproeer C."/>
            <person name="Pester M."/>
        </authorList>
    </citation>
    <scope>NUCLEOTIDE SEQUENCE</scope>
    <source>
        <strain evidence="2">DSM 110680</strain>
    </source>
</reference>
<sequence>MADVFNLVMLFCAAVGSMAFGVLTAYGLFRIGFALMRPRSARVTLKVGTQLAPE</sequence>